<accession>E9G2B8</accession>
<evidence type="ECO:0000256" key="1">
    <source>
        <dbReference type="SAM" id="MobiDB-lite"/>
    </source>
</evidence>
<evidence type="ECO:0000313" key="2">
    <source>
        <dbReference type="EMBL" id="EFX86333.1"/>
    </source>
</evidence>
<feature type="region of interest" description="Disordered" evidence="1">
    <location>
        <begin position="65"/>
        <end position="87"/>
    </location>
</feature>
<organism evidence="2 3">
    <name type="scientific">Daphnia pulex</name>
    <name type="common">Water flea</name>
    <dbReference type="NCBI Taxonomy" id="6669"/>
    <lineage>
        <taxon>Eukaryota</taxon>
        <taxon>Metazoa</taxon>
        <taxon>Ecdysozoa</taxon>
        <taxon>Arthropoda</taxon>
        <taxon>Crustacea</taxon>
        <taxon>Branchiopoda</taxon>
        <taxon>Diplostraca</taxon>
        <taxon>Cladocera</taxon>
        <taxon>Anomopoda</taxon>
        <taxon>Daphniidae</taxon>
        <taxon>Daphnia</taxon>
    </lineage>
</organism>
<dbReference type="OrthoDB" id="10255539at2759"/>
<evidence type="ECO:0000313" key="3">
    <source>
        <dbReference type="Proteomes" id="UP000000305"/>
    </source>
</evidence>
<dbReference type="PhylomeDB" id="E9G2B8"/>
<dbReference type="eggNOG" id="KOG0933">
    <property type="taxonomic scope" value="Eukaryota"/>
</dbReference>
<protein>
    <submittedName>
        <fullName evidence="2">Uncharacterized protein</fullName>
    </submittedName>
</protein>
<dbReference type="AlphaFoldDB" id="E9G2B8"/>
<name>E9G2B8_DAPPU</name>
<feature type="compositionally biased region" description="Polar residues" evidence="1">
    <location>
        <begin position="65"/>
        <end position="79"/>
    </location>
</feature>
<dbReference type="Proteomes" id="UP000000305">
    <property type="component" value="Unassembled WGS sequence"/>
</dbReference>
<dbReference type="KEGG" id="dpx:DAPPUDRAFT_236938"/>
<reference evidence="2 3" key="1">
    <citation type="journal article" date="2011" name="Science">
        <title>The ecoresponsive genome of Daphnia pulex.</title>
        <authorList>
            <person name="Colbourne J.K."/>
            <person name="Pfrender M.E."/>
            <person name="Gilbert D."/>
            <person name="Thomas W.K."/>
            <person name="Tucker A."/>
            <person name="Oakley T.H."/>
            <person name="Tokishita S."/>
            <person name="Aerts A."/>
            <person name="Arnold G.J."/>
            <person name="Basu M.K."/>
            <person name="Bauer D.J."/>
            <person name="Caceres C.E."/>
            <person name="Carmel L."/>
            <person name="Casola C."/>
            <person name="Choi J.H."/>
            <person name="Detter J.C."/>
            <person name="Dong Q."/>
            <person name="Dusheyko S."/>
            <person name="Eads B.D."/>
            <person name="Frohlich T."/>
            <person name="Geiler-Samerotte K.A."/>
            <person name="Gerlach D."/>
            <person name="Hatcher P."/>
            <person name="Jogdeo S."/>
            <person name="Krijgsveld J."/>
            <person name="Kriventseva E.V."/>
            <person name="Kultz D."/>
            <person name="Laforsch C."/>
            <person name="Lindquist E."/>
            <person name="Lopez J."/>
            <person name="Manak J.R."/>
            <person name="Muller J."/>
            <person name="Pangilinan J."/>
            <person name="Patwardhan R.P."/>
            <person name="Pitluck S."/>
            <person name="Pritham E.J."/>
            <person name="Rechtsteiner A."/>
            <person name="Rho M."/>
            <person name="Rogozin I.B."/>
            <person name="Sakarya O."/>
            <person name="Salamov A."/>
            <person name="Schaack S."/>
            <person name="Shapiro H."/>
            <person name="Shiga Y."/>
            <person name="Skalitzky C."/>
            <person name="Smith Z."/>
            <person name="Souvorov A."/>
            <person name="Sung W."/>
            <person name="Tang Z."/>
            <person name="Tsuchiya D."/>
            <person name="Tu H."/>
            <person name="Vos H."/>
            <person name="Wang M."/>
            <person name="Wolf Y.I."/>
            <person name="Yamagata H."/>
            <person name="Yamada T."/>
            <person name="Ye Y."/>
            <person name="Shaw J.R."/>
            <person name="Andrews J."/>
            <person name="Crease T.J."/>
            <person name="Tang H."/>
            <person name="Lucas S.M."/>
            <person name="Robertson H.M."/>
            <person name="Bork P."/>
            <person name="Koonin E.V."/>
            <person name="Zdobnov E.M."/>
            <person name="Grigoriev I.V."/>
            <person name="Lynch M."/>
            <person name="Boore J.L."/>
        </authorList>
    </citation>
    <scope>NUCLEOTIDE SEQUENCE [LARGE SCALE GENOMIC DNA]</scope>
</reference>
<keyword evidence="3" id="KW-1185">Reference proteome</keyword>
<gene>
    <name evidence="2" type="ORF">DAPPUDRAFT_236938</name>
</gene>
<dbReference type="HOGENOM" id="CLU_1379408_0_0_1"/>
<dbReference type="EMBL" id="GL732530">
    <property type="protein sequence ID" value="EFX86333.1"/>
    <property type="molecule type" value="Genomic_DNA"/>
</dbReference>
<dbReference type="InParanoid" id="E9G2B8"/>
<proteinExistence type="predicted"/>
<dbReference type="STRING" id="6669.E9G2B8"/>
<sequence length="198" mass="22095">MKLDEKKKETLPVAWEQVTKDFGAIFSTLLPGTKAKLQPPDGQTVVDGIEVKVAIRDDALDLSYSQKVRTHSNPQPRQTAESRRKGQFAYPSQSKVTEIITPIPSNVQLQKKRPVCFFFTFEGHGDHYINCQCGVNYAGVVIVSLMSGLATGVPMSHPHGWYQTATPMSYYTDQTYATTGYYTTKSPVLECSNYLLFS</sequence>